<evidence type="ECO:0000256" key="4">
    <source>
        <dbReference type="ARBA" id="ARBA00022842"/>
    </source>
</evidence>
<comment type="caution">
    <text evidence="6">The sequence shown here is derived from an EMBL/GenBank/DDBJ whole genome shotgun (WGS) entry which is preliminary data.</text>
</comment>
<dbReference type="InterPro" id="IPR012110">
    <property type="entry name" value="PDC/IPDC-like"/>
</dbReference>
<keyword evidence="3" id="KW-0479">Metal-binding</keyword>
<evidence type="ECO:0000256" key="3">
    <source>
        <dbReference type="ARBA" id="ARBA00022723"/>
    </source>
</evidence>
<comment type="cofactor">
    <cofactor evidence="1">
        <name>thiamine diphosphate</name>
        <dbReference type="ChEBI" id="CHEBI:58937"/>
    </cofactor>
</comment>
<sequence>MSPPSSVMQPPHQSPLFRYSNIIIPKHLRRPCHHHLRRHRHHHFAQTDAHLHQTQSDITDTIGLWHQWNHLIMLKKLNACMLSESLNILEHQAFICMFIASLELLGHLFIRINCSLRKLIYIHVIAHDVSTVLRCWQNPIIFLINNGGYTIEIKIYDGPYDKKNLKYTGSVDAIHNGQGKCYEKGEQIQFNRHESGNKIIDYKNKLAQLRAGKSSNPISIRLNSPASTSVFSGFTITDVIQLLNSQGFEVVMVSSGVVGAGRQRLPHRKLVHISFGYQVTKGLASVRKRCKGSLSIPIGLRTGIVVSSLVFKEGGFFIYQPTFCQEVTILVLAVRVTGHIIGFS</sequence>
<protein>
    <submittedName>
        <fullName evidence="6">Pyruvate decarboxylase</fullName>
    </submittedName>
</protein>
<dbReference type="GO" id="GO:0004737">
    <property type="term" value="F:pyruvate decarboxylase activity"/>
    <property type="evidence" value="ECO:0007669"/>
    <property type="project" value="TreeGrafter"/>
</dbReference>
<evidence type="ECO:0000313" key="6">
    <source>
        <dbReference type="EMBL" id="PWA55599.1"/>
    </source>
</evidence>
<dbReference type="GO" id="GO:0000949">
    <property type="term" value="P:aromatic amino acid family catabolic process to alcohol via Ehrlich pathway"/>
    <property type="evidence" value="ECO:0007669"/>
    <property type="project" value="TreeGrafter"/>
</dbReference>
<dbReference type="GO" id="GO:0046872">
    <property type="term" value="F:metal ion binding"/>
    <property type="evidence" value="ECO:0007669"/>
    <property type="project" value="UniProtKB-KW"/>
</dbReference>
<dbReference type="Gene3D" id="3.40.50.970">
    <property type="match status" value="1"/>
</dbReference>
<keyword evidence="5" id="KW-0786">Thiamine pyrophosphate</keyword>
<dbReference type="AlphaFoldDB" id="A0A2U1M2W8"/>
<evidence type="ECO:0000313" key="7">
    <source>
        <dbReference type="Proteomes" id="UP000245207"/>
    </source>
</evidence>
<keyword evidence="6" id="KW-0670">Pyruvate</keyword>
<keyword evidence="7" id="KW-1185">Reference proteome</keyword>
<proteinExistence type="inferred from homology"/>
<name>A0A2U1M2W8_ARTAN</name>
<comment type="similarity">
    <text evidence="2">Belongs to the TPP enzyme family.</text>
</comment>
<gene>
    <name evidence="6" type="ORF">CTI12_AA427120</name>
</gene>
<dbReference type="STRING" id="35608.A0A2U1M2W8"/>
<dbReference type="GO" id="GO:0005829">
    <property type="term" value="C:cytosol"/>
    <property type="evidence" value="ECO:0007669"/>
    <property type="project" value="TreeGrafter"/>
</dbReference>
<dbReference type="EMBL" id="PKPP01006713">
    <property type="protein sequence ID" value="PWA55599.1"/>
    <property type="molecule type" value="Genomic_DNA"/>
</dbReference>
<evidence type="ECO:0000256" key="1">
    <source>
        <dbReference type="ARBA" id="ARBA00001964"/>
    </source>
</evidence>
<evidence type="ECO:0000256" key="2">
    <source>
        <dbReference type="ARBA" id="ARBA00007812"/>
    </source>
</evidence>
<evidence type="ECO:0000256" key="5">
    <source>
        <dbReference type="ARBA" id="ARBA00023052"/>
    </source>
</evidence>
<dbReference type="Proteomes" id="UP000245207">
    <property type="component" value="Unassembled WGS sequence"/>
</dbReference>
<keyword evidence="4" id="KW-0460">Magnesium</keyword>
<accession>A0A2U1M2W8</accession>
<reference evidence="6 7" key="1">
    <citation type="journal article" date="2018" name="Mol. Plant">
        <title>The genome of Artemisia annua provides insight into the evolution of Asteraceae family and artemisinin biosynthesis.</title>
        <authorList>
            <person name="Shen Q."/>
            <person name="Zhang L."/>
            <person name="Liao Z."/>
            <person name="Wang S."/>
            <person name="Yan T."/>
            <person name="Shi P."/>
            <person name="Liu M."/>
            <person name="Fu X."/>
            <person name="Pan Q."/>
            <person name="Wang Y."/>
            <person name="Lv Z."/>
            <person name="Lu X."/>
            <person name="Zhang F."/>
            <person name="Jiang W."/>
            <person name="Ma Y."/>
            <person name="Chen M."/>
            <person name="Hao X."/>
            <person name="Li L."/>
            <person name="Tang Y."/>
            <person name="Lv G."/>
            <person name="Zhou Y."/>
            <person name="Sun X."/>
            <person name="Brodelius P.E."/>
            <person name="Rose J.K.C."/>
            <person name="Tang K."/>
        </authorList>
    </citation>
    <scope>NUCLEOTIDE SEQUENCE [LARGE SCALE GENOMIC DNA]</scope>
    <source>
        <strain evidence="7">cv. Huhao1</strain>
        <tissue evidence="6">Leaf</tissue>
    </source>
</reference>
<dbReference type="OrthoDB" id="3970464at2759"/>
<dbReference type="PANTHER" id="PTHR43452:SF6">
    <property type="entry name" value="PYRUVATE DECARBOXYLASE 2"/>
    <property type="match status" value="1"/>
</dbReference>
<dbReference type="PANTHER" id="PTHR43452">
    <property type="entry name" value="PYRUVATE DECARBOXYLASE"/>
    <property type="match status" value="1"/>
</dbReference>
<organism evidence="6 7">
    <name type="scientific">Artemisia annua</name>
    <name type="common">Sweet wormwood</name>
    <dbReference type="NCBI Taxonomy" id="35608"/>
    <lineage>
        <taxon>Eukaryota</taxon>
        <taxon>Viridiplantae</taxon>
        <taxon>Streptophyta</taxon>
        <taxon>Embryophyta</taxon>
        <taxon>Tracheophyta</taxon>
        <taxon>Spermatophyta</taxon>
        <taxon>Magnoliopsida</taxon>
        <taxon>eudicotyledons</taxon>
        <taxon>Gunneridae</taxon>
        <taxon>Pentapetalae</taxon>
        <taxon>asterids</taxon>
        <taxon>campanulids</taxon>
        <taxon>Asterales</taxon>
        <taxon>Asteraceae</taxon>
        <taxon>Asteroideae</taxon>
        <taxon>Anthemideae</taxon>
        <taxon>Artemisiinae</taxon>
        <taxon>Artemisia</taxon>
    </lineage>
</organism>